<name>A0A4Z0F6Z7_9GAMM</name>
<dbReference type="Proteomes" id="UP000297890">
    <property type="component" value="Unassembled WGS sequence"/>
</dbReference>
<dbReference type="RefSeq" id="WP_135282724.1">
    <property type="nucleotide sequence ID" value="NZ_SRIO01000022.1"/>
</dbReference>
<reference evidence="1 2" key="1">
    <citation type="journal article" date="2019" name="ISME J.">
        <title>Candidatus Macondimonas diazotrophica, a novel gammaproteobacterial genus dominating crude-oil-contaminated coastal sediments.</title>
        <authorList>
            <person name="Karthikeyan S."/>
            <person name="Konstantinidis K."/>
        </authorList>
    </citation>
    <scope>NUCLEOTIDE SEQUENCE [LARGE SCALE GENOMIC DNA]</scope>
    <source>
        <strain evidence="1 2">KTK01</strain>
    </source>
</reference>
<sequence length="148" mass="17278">MDIKKELTETYIITELDELDLVTLYVTNYKPGKGKLVIECFGETWVCCFSAMGCSSIQEFILRSDNDYLLRKLLKETYETDFDKINKEAQKRGFDICAYSDIEIAMQADEMRECFGDDWQMNLPMCNTVEYHYVSKILDAIKEALQQN</sequence>
<protein>
    <submittedName>
        <fullName evidence="1">Uncharacterized protein</fullName>
    </submittedName>
</protein>
<accession>A0A4Z0F6Z7</accession>
<gene>
    <name evidence="1" type="ORF">E4680_12345</name>
</gene>
<keyword evidence="2" id="KW-1185">Reference proteome</keyword>
<comment type="caution">
    <text evidence="1">The sequence shown here is derived from an EMBL/GenBank/DDBJ whole genome shotgun (WGS) entry which is preliminary data.</text>
</comment>
<proteinExistence type="predicted"/>
<dbReference type="EMBL" id="SRIO01000022">
    <property type="protein sequence ID" value="TFZ81463.1"/>
    <property type="molecule type" value="Genomic_DNA"/>
</dbReference>
<organism evidence="1 2">
    <name type="scientific">Candidatus Macondimonas diazotrophica</name>
    <dbReference type="NCBI Taxonomy" id="2305248"/>
    <lineage>
        <taxon>Bacteria</taxon>
        <taxon>Pseudomonadati</taxon>
        <taxon>Pseudomonadota</taxon>
        <taxon>Gammaproteobacteria</taxon>
        <taxon>Chromatiales</taxon>
        <taxon>Ectothiorhodospiraceae</taxon>
        <taxon>Candidatus Macondimonas</taxon>
    </lineage>
</organism>
<dbReference type="OrthoDB" id="9157451at2"/>
<dbReference type="InterPro" id="IPR058701">
    <property type="entry name" value="PhiTE_072-like"/>
</dbReference>
<evidence type="ECO:0000313" key="2">
    <source>
        <dbReference type="Proteomes" id="UP000297890"/>
    </source>
</evidence>
<evidence type="ECO:0000313" key="1">
    <source>
        <dbReference type="EMBL" id="TFZ81463.1"/>
    </source>
</evidence>
<dbReference type="AlphaFoldDB" id="A0A4Z0F6Z7"/>
<dbReference type="Pfam" id="PF26211">
    <property type="entry name" value="Phage_phiTE_072"/>
    <property type="match status" value="1"/>
</dbReference>